<comment type="caution">
    <text evidence="1">The sequence shown here is derived from an EMBL/GenBank/DDBJ whole genome shotgun (WGS) entry which is preliminary data.</text>
</comment>
<dbReference type="SUPFAM" id="SSF54427">
    <property type="entry name" value="NTF2-like"/>
    <property type="match status" value="2"/>
</dbReference>
<sequence>MTDAQIIADRCTDAYNEPDRAVLAEMVTSLWAPDGAHFGGFSAKGHDELVSGIIQMRVEKVEPINLVFRLGSKVYSHEDVIMFLWEAVTGSEPPVATGATVIKTTPDGRIQTDYSFTFVDDDPDQSQAQQLADGFADVFNEPDPEARAALVRKLWAPNGLHLGHFVAEGHQAITDGIAESYQQNNVEGQIRFQARRHAMRKGDAVFFLWDIVPLNSPDSSVAVGSEILFLDNDGRVTKDHTIMLEGD</sequence>
<evidence type="ECO:0000313" key="2">
    <source>
        <dbReference type="Proteomes" id="UP001597417"/>
    </source>
</evidence>
<organism evidence="1 2">
    <name type="scientific">Amycolatopsis pigmentata</name>
    <dbReference type="NCBI Taxonomy" id="450801"/>
    <lineage>
        <taxon>Bacteria</taxon>
        <taxon>Bacillati</taxon>
        <taxon>Actinomycetota</taxon>
        <taxon>Actinomycetes</taxon>
        <taxon>Pseudonocardiales</taxon>
        <taxon>Pseudonocardiaceae</taxon>
        <taxon>Amycolatopsis</taxon>
    </lineage>
</organism>
<dbReference type="EMBL" id="JBHUKR010000017">
    <property type="protein sequence ID" value="MFD2420179.1"/>
    <property type="molecule type" value="Genomic_DNA"/>
</dbReference>
<dbReference type="Proteomes" id="UP001597417">
    <property type="component" value="Unassembled WGS sequence"/>
</dbReference>
<dbReference type="InterPro" id="IPR032710">
    <property type="entry name" value="NTF2-like_dom_sf"/>
</dbReference>
<evidence type="ECO:0008006" key="3">
    <source>
        <dbReference type="Google" id="ProtNLM"/>
    </source>
</evidence>
<dbReference type="RefSeq" id="WP_378268207.1">
    <property type="nucleotide sequence ID" value="NZ_JBHUKR010000017.1"/>
</dbReference>
<dbReference type="Gene3D" id="3.10.450.50">
    <property type="match status" value="2"/>
</dbReference>
<name>A0ABW5G173_9PSEU</name>
<gene>
    <name evidence="1" type="ORF">ACFSXZ_28000</name>
</gene>
<keyword evidence="2" id="KW-1185">Reference proteome</keyword>
<evidence type="ECO:0000313" key="1">
    <source>
        <dbReference type="EMBL" id="MFD2420179.1"/>
    </source>
</evidence>
<accession>A0ABW5G173</accession>
<reference evidence="2" key="1">
    <citation type="journal article" date="2019" name="Int. J. Syst. Evol. Microbiol.">
        <title>The Global Catalogue of Microorganisms (GCM) 10K type strain sequencing project: providing services to taxonomists for standard genome sequencing and annotation.</title>
        <authorList>
            <consortium name="The Broad Institute Genomics Platform"/>
            <consortium name="The Broad Institute Genome Sequencing Center for Infectious Disease"/>
            <person name="Wu L."/>
            <person name="Ma J."/>
        </authorList>
    </citation>
    <scope>NUCLEOTIDE SEQUENCE [LARGE SCALE GENOMIC DNA]</scope>
    <source>
        <strain evidence="2">CGMCC 4.7645</strain>
    </source>
</reference>
<protein>
    <recommendedName>
        <fullName evidence="3">SnoaL-like domain-containing protein</fullName>
    </recommendedName>
</protein>
<proteinExistence type="predicted"/>